<organism evidence="8 9">
    <name type="scientific">Roseobacter ponti</name>
    <dbReference type="NCBI Taxonomy" id="1891787"/>
    <lineage>
        <taxon>Bacteria</taxon>
        <taxon>Pseudomonadati</taxon>
        <taxon>Pseudomonadota</taxon>
        <taxon>Alphaproteobacteria</taxon>
        <taxon>Rhodobacterales</taxon>
        <taxon>Roseobacteraceae</taxon>
        <taxon>Roseobacter</taxon>
    </lineage>
</organism>
<dbReference type="PROSITE" id="PS51123">
    <property type="entry name" value="OMPA_2"/>
    <property type="match status" value="1"/>
</dbReference>
<dbReference type="InterPro" id="IPR006665">
    <property type="entry name" value="OmpA-like"/>
</dbReference>
<reference evidence="8 9" key="1">
    <citation type="submission" date="2020-02" db="EMBL/GenBank/DDBJ databases">
        <title>Genome sequence of Roseobacter ponti.</title>
        <authorList>
            <person name="Hollensteiner J."/>
            <person name="Schneider D."/>
            <person name="Poehlein A."/>
            <person name="Daniel R."/>
        </authorList>
    </citation>
    <scope>NUCLEOTIDE SEQUENCE [LARGE SCALE GENOMIC DNA]</scope>
    <source>
        <strain evidence="8 9">DSM 106830</strain>
    </source>
</reference>
<evidence type="ECO:0000259" key="7">
    <source>
        <dbReference type="PROSITE" id="PS51123"/>
    </source>
</evidence>
<evidence type="ECO:0000313" key="8">
    <source>
        <dbReference type="EMBL" id="QJF52799.1"/>
    </source>
</evidence>
<dbReference type="PRINTS" id="PR01021">
    <property type="entry name" value="OMPADOMAIN"/>
</dbReference>
<dbReference type="Proteomes" id="UP000503308">
    <property type="component" value="Chromosome"/>
</dbReference>
<evidence type="ECO:0000256" key="4">
    <source>
        <dbReference type="PROSITE-ProRule" id="PRU00473"/>
    </source>
</evidence>
<dbReference type="KEGG" id="rpon:G3256_17270"/>
<dbReference type="Gene3D" id="3.30.1330.60">
    <property type="entry name" value="OmpA-like domain"/>
    <property type="match status" value="1"/>
</dbReference>
<dbReference type="Pfam" id="PF00691">
    <property type="entry name" value="OmpA"/>
    <property type="match status" value="1"/>
</dbReference>
<evidence type="ECO:0000256" key="2">
    <source>
        <dbReference type="ARBA" id="ARBA00023136"/>
    </source>
</evidence>
<evidence type="ECO:0000256" key="3">
    <source>
        <dbReference type="ARBA" id="ARBA00023237"/>
    </source>
</evidence>
<evidence type="ECO:0000256" key="6">
    <source>
        <dbReference type="SAM" id="SignalP"/>
    </source>
</evidence>
<sequence length="333" mass="35136">MTPGGTALRGLFAALALCAALPVAAFEPELPVGARLTVERNTAPDSFQAPVGVWRDGAVPSLQVEGAVTRRAWRINTPGLTPLQVVLPLRAQIEAAGYEVIFECAARDCGGFDFRFETEILPGPNMYVNLSRYRYLTAVAGPQEAPGRVLGVVVSVTAASAYVQVIAVDTGVSMEDLLPETEPAPDVVSETPQTGAPAEPAAPAAALPRVNEGNLLERGFVVLRDLEFDTGSTDLGPGPFASLQRLATLLRDRPDLRLALVGHTDTTGGLSANIAVSRARARSVRQRLVDEYGIAGSRLDAEGMGYLAPVASNLTDAGRSLNRRVEAVLLDAE</sequence>
<feature type="chain" id="PRO_5032851112" evidence="6">
    <location>
        <begin position="26"/>
        <end position="333"/>
    </location>
</feature>
<keyword evidence="3" id="KW-0998">Cell outer membrane</keyword>
<gene>
    <name evidence="8" type="ORF">G3256_17270</name>
</gene>
<keyword evidence="2 4" id="KW-0472">Membrane</keyword>
<dbReference type="InterPro" id="IPR050330">
    <property type="entry name" value="Bact_OuterMem_StrucFunc"/>
</dbReference>
<dbReference type="InterPro" id="IPR006664">
    <property type="entry name" value="OMP_bac"/>
</dbReference>
<accession>A0A858SV16</accession>
<dbReference type="EMBL" id="CP048788">
    <property type="protein sequence ID" value="QJF52799.1"/>
    <property type="molecule type" value="Genomic_DNA"/>
</dbReference>
<dbReference type="InterPro" id="IPR036737">
    <property type="entry name" value="OmpA-like_sf"/>
</dbReference>
<dbReference type="PANTHER" id="PTHR30329">
    <property type="entry name" value="STATOR ELEMENT OF FLAGELLAR MOTOR COMPLEX"/>
    <property type="match status" value="1"/>
</dbReference>
<dbReference type="RefSeq" id="WP_169642016.1">
    <property type="nucleotide sequence ID" value="NZ_CP048788.1"/>
</dbReference>
<feature type="signal peptide" evidence="6">
    <location>
        <begin position="1"/>
        <end position="25"/>
    </location>
</feature>
<feature type="region of interest" description="Disordered" evidence="5">
    <location>
        <begin position="182"/>
        <end position="204"/>
    </location>
</feature>
<evidence type="ECO:0000256" key="5">
    <source>
        <dbReference type="SAM" id="MobiDB-lite"/>
    </source>
</evidence>
<evidence type="ECO:0000256" key="1">
    <source>
        <dbReference type="ARBA" id="ARBA00004442"/>
    </source>
</evidence>
<dbReference type="GO" id="GO:0009279">
    <property type="term" value="C:cell outer membrane"/>
    <property type="evidence" value="ECO:0007669"/>
    <property type="project" value="UniProtKB-SubCell"/>
</dbReference>
<name>A0A858SV16_9RHOB</name>
<comment type="subcellular location">
    <subcellularLocation>
        <location evidence="1">Cell outer membrane</location>
    </subcellularLocation>
</comment>
<dbReference type="PANTHER" id="PTHR30329:SF21">
    <property type="entry name" value="LIPOPROTEIN YIAD-RELATED"/>
    <property type="match status" value="1"/>
</dbReference>
<keyword evidence="6" id="KW-0732">Signal</keyword>
<feature type="domain" description="OmpA-like" evidence="7">
    <location>
        <begin position="215"/>
        <end position="333"/>
    </location>
</feature>
<proteinExistence type="predicted"/>
<dbReference type="SUPFAM" id="SSF103088">
    <property type="entry name" value="OmpA-like"/>
    <property type="match status" value="1"/>
</dbReference>
<dbReference type="AlphaFoldDB" id="A0A858SV16"/>
<protein>
    <submittedName>
        <fullName evidence="8">OmpA family protein</fullName>
    </submittedName>
</protein>
<dbReference type="CDD" id="cd07185">
    <property type="entry name" value="OmpA_C-like"/>
    <property type="match status" value="1"/>
</dbReference>
<keyword evidence="9" id="KW-1185">Reference proteome</keyword>
<evidence type="ECO:0000313" key="9">
    <source>
        <dbReference type="Proteomes" id="UP000503308"/>
    </source>
</evidence>